<evidence type="ECO:0000256" key="1">
    <source>
        <dbReference type="ARBA" id="ARBA00007362"/>
    </source>
</evidence>
<dbReference type="Proteomes" id="UP000323521">
    <property type="component" value="Chromosome"/>
</dbReference>
<feature type="domain" description="EamA" evidence="3">
    <location>
        <begin position="2"/>
        <end position="134"/>
    </location>
</feature>
<feature type="transmembrane region" description="Helical" evidence="2">
    <location>
        <begin position="61"/>
        <end position="83"/>
    </location>
</feature>
<evidence type="ECO:0000313" key="5">
    <source>
        <dbReference type="Proteomes" id="UP000323521"/>
    </source>
</evidence>
<dbReference type="GO" id="GO:0016020">
    <property type="term" value="C:membrane"/>
    <property type="evidence" value="ECO:0007669"/>
    <property type="project" value="InterPro"/>
</dbReference>
<gene>
    <name evidence="4" type="ORF">DCMF_05580</name>
</gene>
<dbReference type="KEGG" id="fwa:DCMF_05580"/>
<feature type="transmembrane region" description="Helical" evidence="2">
    <location>
        <begin position="117"/>
        <end position="135"/>
    </location>
</feature>
<accession>A0A3G1L174</accession>
<keyword evidence="2" id="KW-0472">Membrane</keyword>
<dbReference type="PANTHER" id="PTHR22911">
    <property type="entry name" value="ACYL-MALONYL CONDENSING ENZYME-RELATED"/>
    <property type="match status" value="1"/>
</dbReference>
<protein>
    <recommendedName>
        <fullName evidence="3">EamA domain-containing protein</fullName>
    </recommendedName>
</protein>
<dbReference type="Pfam" id="PF00892">
    <property type="entry name" value="EamA"/>
    <property type="match status" value="1"/>
</dbReference>
<dbReference type="InterPro" id="IPR037185">
    <property type="entry name" value="EmrE-like"/>
</dbReference>
<dbReference type="SUPFAM" id="SSF103481">
    <property type="entry name" value="Multidrug resistance efflux transporter EmrE"/>
    <property type="match status" value="1"/>
</dbReference>
<evidence type="ECO:0000259" key="3">
    <source>
        <dbReference type="Pfam" id="PF00892"/>
    </source>
</evidence>
<dbReference type="InterPro" id="IPR000620">
    <property type="entry name" value="EamA_dom"/>
</dbReference>
<reference evidence="4 5" key="1">
    <citation type="submission" date="2016-10" db="EMBL/GenBank/DDBJ databases">
        <title>Complete Genome Sequence of Peptococcaceae strain DCMF.</title>
        <authorList>
            <person name="Edwards R.J."/>
            <person name="Holland S.I."/>
            <person name="Deshpande N.P."/>
            <person name="Wong Y.K."/>
            <person name="Ertan H."/>
            <person name="Manefield M."/>
            <person name="Russell T.L."/>
            <person name="Lee M.J."/>
        </authorList>
    </citation>
    <scope>NUCLEOTIDE SEQUENCE [LARGE SCALE GENOMIC DNA]</scope>
    <source>
        <strain evidence="4 5">DCMF</strain>
    </source>
</reference>
<keyword evidence="5" id="KW-1185">Reference proteome</keyword>
<organism evidence="4 5">
    <name type="scientific">Formimonas warabiya</name>
    <dbReference type="NCBI Taxonomy" id="1761012"/>
    <lineage>
        <taxon>Bacteria</taxon>
        <taxon>Bacillati</taxon>
        <taxon>Bacillota</taxon>
        <taxon>Clostridia</taxon>
        <taxon>Eubacteriales</taxon>
        <taxon>Peptococcaceae</taxon>
        <taxon>Candidatus Formimonas</taxon>
    </lineage>
</organism>
<comment type="similarity">
    <text evidence="1">Belongs to the EamA transporter family.</text>
</comment>
<evidence type="ECO:0000256" key="2">
    <source>
        <dbReference type="SAM" id="Phobius"/>
    </source>
</evidence>
<proteinExistence type="inferred from homology"/>
<keyword evidence="2" id="KW-1133">Transmembrane helix</keyword>
<feature type="transmembrane region" description="Helical" evidence="2">
    <location>
        <begin position="33"/>
        <end position="54"/>
    </location>
</feature>
<dbReference type="AlphaFoldDB" id="A0A3G1L174"/>
<dbReference type="PANTHER" id="PTHR22911:SF137">
    <property type="entry name" value="SOLUTE CARRIER FAMILY 35 MEMBER G2-RELATED"/>
    <property type="match status" value="1"/>
</dbReference>
<name>A0A3G1L174_FORW1</name>
<keyword evidence="2" id="KW-0812">Transmembrane</keyword>
<dbReference type="EMBL" id="CP017634">
    <property type="protein sequence ID" value="ATW28379.1"/>
    <property type="molecule type" value="Genomic_DNA"/>
</dbReference>
<sequence length="140" mass="15288">MLALISAICWGIAPAFGKIGLRGIHPMDGLAARTLITVFLVGTWASFSGSIWRIPTISARAWWFLALEAFFATFAGDLAYYAAIKWGNIGETAIILSVSPLITLWIGWWFMGENMSFTKIVGALCVIVGLILIGYNSDLR</sequence>
<feature type="transmembrane region" description="Helical" evidence="2">
    <location>
        <begin position="89"/>
        <end position="110"/>
    </location>
</feature>
<evidence type="ECO:0000313" key="4">
    <source>
        <dbReference type="EMBL" id="ATW28379.1"/>
    </source>
</evidence>